<accession>B8D2Z1</accession>
<dbReference type="InterPro" id="IPR012675">
    <property type="entry name" value="Beta-grasp_dom_sf"/>
</dbReference>
<proteinExistence type="predicted"/>
<dbReference type="Gene3D" id="3.10.20.30">
    <property type="match status" value="1"/>
</dbReference>
<dbReference type="SUPFAM" id="SSF54285">
    <property type="entry name" value="MoaD/ThiS"/>
    <property type="match status" value="1"/>
</dbReference>
<dbReference type="RefSeq" id="WP_012607880.1">
    <property type="nucleotide sequence ID" value="NC_011766.1"/>
</dbReference>
<dbReference type="InterPro" id="IPR003749">
    <property type="entry name" value="ThiS/MoaD-like"/>
</dbReference>
<dbReference type="EMBL" id="CP001140">
    <property type="protein sequence ID" value="ACL10538.1"/>
    <property type="molecule type" value="Genomic_DNA"/>
</dbReference>
<sequence>MRITIRSYSIFSDFLGNEVRIELDESITVGELLDYLKNTYSLPSKPEPIVLINGEIASLDQQLRDGDTVYIVPPFSGG</sequence>
<evidence type="ECO:0000313" key="2">
    <source>
        <dbReference type="Proteomes" id="UP000006903"/>
    </source>
</evidence>
<dbReference type="eggNOG" id="arCOG00536">
    <property type="taxonomic scope" value="Archaea"/>
</dbReference>
<evidence type="ECO:0000313" key="1">
    <source>
        <dbReference type="EMBL" id="ACL10538.1"/>
    </source>
</evidence>
<dbReference type="HOGENOM" id="CLU_114601_4_3_2"/>
<dbReference type="GeneID" id="7170507"/>
<name>B8D2Z1_DESA1</name>
<dbReference type="Proteomes" id="UP000006903">
    <property type="component" value="Chromosome"/>
</dbReference>
<dbReference type="AlphaFoldDB" id="B8D2Z1"/>
<gene>
    <name evidence="1" type="ordered locus">DKAM_0212</name>
</gene>
<dbReference type="CDD" id="cd17040">
    <property type="entry name" value="Ubl_MoaD_like"/>
    <property type="match status" value="1"/>
</dbReference>
<dbReference type="Pfam" id="PF02597">
    <property type="entry name" value="ThiS"/>
    <property type="match status" value="1"/>
</dbReference>
<protein>
    <submittedName>
        <fullName evidence="1">MoaD family protein</fullName>
    </submittedName>
</protein>
<reference evidence="1 2" key="1">
    <citation type="journal article" date="2009" name="J. Bacteriol.">
        <title>Complete genome sequence of the anaerobic, protein-degrading hyperthermophilic crenarchaeon Desulfurococcus kamchatkensis.</title>
        <authorList>
            <person name="Ravin N.V."/>
            <person name="Mardanov A.V."/>
            <person name="Beletsky A.V."/>
            <person name="Kublanov I.V."/>
            <person name="Kolganova T.V."/>
            <person name="Lebedinsky A.V."/>
            <person name="Chernyh N.A."/>
            <person name="Bonch-Osmolovskaya E.A."/>
            <person name="Skryabin K.G."/>
        </authorList>
    </citation>
    <scope>NUCLEOTIDE SEQUENCE [LARGE SCALE GENOMIC DNA]</scope>
    <source>
        <strain evidence="2">DSM 18924 / JCM 16383 / VKM B-2413 / 1221n</strain>
    </source>
</reference>
<dbReference type="InterPro" id="IPR016155">
    <property type="entry name" value="Mopterin_synth/thiamin_S_b"/>
</dbReference>
<dbReference type="KEGG" id="dka:DKAM_0212"/>
<organism evidence="1 2">
    <name type="scientific">Desulfurococcus amylolyticus (strain DSM 18924 / JCM 16383 / VKM B-2413 / 1221n)</name>
    <name type="common">Desulfurococcus kamchatkensis</name>
    <dbReference type="NCBI Taxonomy" id="490899"/>
    <lineage>
        <taxon>Archaea</taxon>
        <taxon>Thermoproteota</taxon>
        <taxon>Thermoprotei</taxon>
        <taxon>Desulfurococcales</taxon>
        <taxon>Desulfurococcaceae</taxon>
        <taxon>Desulfurococcus</taxon>
    </lineage>
</organism>
<dbReference type="STRING" id="490899.DKAM_0212"/>